<dbReference type="Proteomes" id="UP001323798">
    <property type="component" value="Chromosome"/>
</dbReference>
<name>A0ABZ0SUA6_9MICO</name>
<keyword evidence="2" id="KW-1185">Reference proteome</keyword>
<protein>
    <submittedName>
        <fullName evidence="1">DUF2017 family protein</fullName>
    </submittedName>
</protein>
<proteinExistence type="predicted"/>
<dbReference type="InterPro" id="IPR018561">
    <property type="entry name" value="AosR"/>
</dbReference>
<evidence type="ECO:0000313" key="1">
    <source>
        <dbReference type="EMBL" id="WPR91232.1"/>
    </source>
</evidence>
<dbReference type="RefSeq" id="WP_320943933.1">
    <property type="nucleotide sequence ID" value="NZ_BAABEU010000007.1"/>
</dbReference>
<accession>A0ABZ0SUA6</accession>
<organism evidence="1 2">
    <name type="scientific">Microbacterium rhizosphaerae</name>
    <dbReference type="NCBI Taxonomy" id="1678237"/>
    <lineage>
        <taxon>Bacteria</taxon>
        <taxon>Bacillati</taxon>
        <taxon>Actinomycetota</taxon>
        <taxon>Actinomycetes</taxon>
        <taxon>Micrococcales</taxon>
        <taxon>Microbacteriaceae</taxon>
        <taxon>Microbacterium</taxon>
    </lineage>
</organism>
<reference evidence="1 2" key="1">
    <citation type="submission" date="2023-11" db="EMBL/GenBank/DDBJ databases">
        <title>Genome sequence of Microbacterium rhizosphaerae KACC 19337.</title>
        <authorList>
            <person name="Choi H."/>
            <person name="Kim S."/>
            <person name="Kim Y."/>
            <person name="Kwon S.-W."/>
            <person name="Heo J."/>
        </authorList>
    </citation>
    <scope>NUCLEOTIDE SEQUENCE [LARGE SCALE GENOMIC DNA]</scope>
    <source>
        <strain evidence="1 2">KACC 19337</strain>
    </source>
</reference>
<sequence length="164" mass="17937">MSDLTVDMSRIEAAHLMGLVGQFLDVLDASPPGDSTDPAVHRLTPDAYPEDGDASADFRSMTQADLLDRRRGDARVVLAGLTNAGADPDALTEDNSLDIVSLRLTVDDLASWLRALAALRLVLAERLGITTEDDHDDEDPRFAIYDWLGYRLDALVREVDSREG</sequence>
<dbReference type="Pfam" id="PF09438">
    <property type="entry name" value="DUF2017"/>
    <property type="match status" value="1"/>
</dbReference>
<evidence type="ECO:0000313" key="2">
    <source>
        <dbReference type="Proteomes" id="UP001323798"/>
    </source>
</evidence>
<dbReference type="EMBL" id="CP139368">
    <property type="protein sequence ID" value="WPR91232.1"/>
    <property type="molecule type" value="Genomic_DNA"/>
</dbReference>
<gene>
    <name evidence="1" type="ORF">SM116_08085</name>
</gene>